<proteinExistence type="inferred from homology"/>
<keyword evidence="2" id="KW-0378">Hydrolase</keyword>
<dbReference type="SUPFAM" id="SSF50630">
    <property type="entry name" value="Acid proteases"/>
    <property type="match status" value="1"/>
</dbReference>
<dbReference type="PROSITE" id="PS51767">
    <property type="entry name" value="PEPTIDASE_A1"/>
    <property type="match status" value="1"/>
</dbReference>
<evidence type="ECO:0000256" key="1">
    <source>
        <dbReference type="ARBA" id="ARBA00007447"/>
    </source>
</evidence>
<evidence type="ECO:0000313" key="4">
    <source>
        <dbReference type="EMBL" id="KAE8148987.1"/>
    </source>
</evidence>
<sequence length="408" mass="44061">MASKINLIVNPNYAISGPKSYTHLMRKYRLHPTQNGPYSIGRTIHQTGRPFTTKPIGGRARFHDVIHKHLPGSELQQCETDDFQNDAVFFVPVDIGSPPQNVQLVLDSASADFWVRSLAEGNRGFDSAKSSTFAPFEDATWKVSRIDGSSVSGSFGTDEITIGGVTSKEQTVQLADAVSPAFARASGDGVLGLSFGSISTLTPKVKTLADRLTADHDIASSDKLFTVKLGSWGDNELEQPFCTLGYIDQETVRSCGNGVKYTSVDNERGYWMLDSVSLTIGEQTVDRPDNKAVVDTDAALTLLDDRACQAIYDSVPGAYYDVDSQGYLVPAEIDVDALPELKLAVGGDLFRVPKQSLLFGEAKAGHVYGGVQSRGSLEFDVFGKPFLDGVYVIFDVGATRLGIAQPSL</sequence>
<reference evidence="4 5" key="1">
    <citation type="submission" date="2019-04" db="EMBL/GenBank/DDBJ databases">
        <title>Friends and foes A comparative genomics study of 23 Aspergillus species from section Flavi.</title>
        <authorList>
            <consortium name="DOE Joint Genome Institute"/>
            <person name="Kjaerbolling I."/>
            <person name="Vesth T."/>
            <person name="Frisvad J.C."/>
            <person name="Nybo J.L."/>
            <person name="Theobald S."/>
            <person name="Kildgaard S."/>
            <person name="Isbrandt T."/>
            <person name="Kuo A."/>
            <person name="Sato A."/>
            <person name="Lyhne E.K."/>
            <person name="Kogle M.E."/>
            <person name="Wiebenga A."/>
            <person name="Kun R.S."/>
            <person name="Lubbers R.J."/>
            <person name="Makela M.R."/>
            <person name="Barry K."/>
            <person name="Chovatia M."/>
            <person name="Clum A."/>
            <person name="Daum C."/>
            <person name="Haridas S."/>
            <person name="He G."/>
            <person name="LaButti K."/>
            <person name="Lipzen A."/>
            <person name="Mondo S."/>
            <person name="Riley R."/>
            <person name="Salamov A."/>
            <person name="Simmons B.A."/>
            <person name="Magnuson J.K."/>
            <person name="Henrissat B."/>
            <person name="Mortensen U.H."/>
            <person name="Larsen T.O."/>
            <person name="Devries R.P."/>
            <person name="Grigoriev I.V."/>
            <person name="Machida M."/>
            <person name="Baker S.E."/>
            <person name="Andersen M.R."/>
        </authorList>
    </citation>
    <scope>NUCLEOTIDE SEQUENCE [LARGE SCALE GENOMIC DNA]</scope>
    <source>
        <strain evidence="4 5">IBT 18842</strain>
    </source>
</reference>
<dbReference type="InterPro" id="IPR033121">
    <property type="entry name" value="PEPTIDASE_A1"/>
</dbReference>
<evidence type="ECO:0000313" key="5">
    <source>
        <dbReference type="Proteomes" id="UP000325780"/>
    </source>
</evidence>
<dbReference type="GO" id="GO:0006508">
    <property type="term" value="P:proteolysis"/>
    <property type="evidence" value="ECO:0007669"/>
    <property type="project" value="InterPro"/>
</dbReference>
<dbReference type="OrthoDB" id="2747330at2759"/>
<dbReference type="AlphaFoldDB" id="A0A5N6TRT1"/>
<evidence type="ECO:0000256" key="2">
    <source>
        <dbReference type="ARBA" id="ARBA00022801"/>
    </source>
</evidence>
<name>A0A5N6TRT1_ASPAV</name>
<dbReference type="PRINTS" id="PR00792">
    <property type="entry name" value="PEPSIN"/>
</dbReference>
<dbReference type="InterPro" id="IPR001461">
    <property type="entry name" value="Aspartic_peptidase_A1"/>
</dbReference>
<dbReference type="PANTHER" id="PTHR47966:SF1">
    <property type="entry name" value="ASPARTYL PROTEINASE"/>
    <property type="match status" value="1"/>
</dbReference>
<comment type="similarity">
    <text evidence="1">Belongs to the peptidase A1 family.</text>
</comment>
<gene>
    <name evidence="4" type="ORF">BDV25DRAFT_8356</name>
</gene>
<accession>A0A5N6TRT1</accession>
<organism evidence="4 5">
    <name type="scientific">Aspergillus avenaceus</name>
    <dbReference type="NCBI Taxonomy" id="36643"/>
    <lineage>
        <taxon>Eukaryota</taxon>
        <taxon>Fungi</taxon>
        <taxon>Dikarya</taxon>
        <taxon>Ascomycota</taxon>
        <taxon>Pezizomycotina</taxon>
        <taxon>Eurotiomycetes</taxon>
        <taxon>Eurotiomycetidae</taxon>
        <taxon>Eurotiales</taxon>
        <taxon>Aspergillaceae</taxon>
        <taxon>Aspergillus</taxon>
        <taxon>Aspergillus subgen. Circumdati</taxon>
    </lineage>
</organism>
<dbReference type="Pfam" id="PF00026">
    <property type="entry name" value="Asp"/>
    <property type="match status" value="1"/>
</dbReference>
<protein>
    <submittedName>
        <fullName evidence="4">Aspartic peptidase domain-containing protein</fullName>
    </submittedName>
</protein>
<dbReference type="Gene3D" id="2.40.70.10">
    <property type="entry name" value="Acid Proteases"/>
    <property type="match status" value="2"/>
</dbReference>
<feature type="domain" description="Peptidase A1" evidence="3">
    <location>
        <begin position="89"/>
        <end position="404"/>
    </location>
</feature>
<dbReference type="InterPro" id="IPR021109">
    <property type="entry name" value="Peptidase_aspartic_dom_sf"/>
</dbReference>
<dbReference type="PANTHER" id="PTHR47966">
    <property type="entry name" value="BETA-SITE APP-CLEAVING ENZYME, ISOFORM A-RELATED"/>
    <property type="match status" value="1"/>
</dbReference>
<dbReference type="EMBL" id="ML742139">
    <property type="protein sequence ID" value="KAE8148987.1"/>
    <property type="molecule type" value="Genomic_DNA"/>
</dbReference>
<dbReference type="Proteomes" id="UP000325780">
    <property type="component" value="Unassembled WGS sequence"/>
</dbReference>
<dbReference type="GO" id="GO:0004190">
    <property type="term" value="F:aspartic-type endopeptidase activity"/>
    <property type="evidence" value="ECO:0007669"/>
    <property type="project" value="InterPro"/>
</dbReference>
<evidence type="ECO:0000259" key="3">
    <source>
        <dbReference type="PROSITE" id="PS51767"/>
    </source>
</evidence>
<keyword evidence="5" id="KW-1185">Reference proteome</keyword>